<sequence length="604" mass="69334">MRLTAFPAYLLYIAASTTTLTLAIEAIYTCDSPIYCDGPLLRTVQLARLFKDSKTFVDMPTIKPVSQVLEAFDDIGGENASRNDLALFVSENFAPAGTEVTRYPLPAYDDPGWFDQVGDMHYRGWLEVLHHTWRNLTFQYDPSQVCDGCGSTLLPSKHPFVLPGGRFREFYYWDSYFTIRGLLLSDLDDLAREFIMNILDFVDTYGFMPNGARLYYLNRSHPPFLTEMVKEYYAKTHDDDFLNHALPVLDKEYTFWKTNTSVQLTDPTTGSHYQLNRYIVNNDAPRPESYSEDYDTAYLDTDYNDEQLYELFSNLAAGAESGWDYSSRWTKSKASHDPHGYDILRTLNVHNIIPVDLNSLLYSMETTLATWHRDGSAKQKYYKRQAAKRLEAMDRFLWDQDAVSFFDYNLTSQSRNHDFTPANLFPFWMGAVPSRVKNNQETLEHVLNKTRRAMQKDPGVLTTSEYNTRLQWDWPNGWPPLQFAAVKAMMNLGAMLKDIDQKQRTYTLARTLAERNTASGYCSWYRTGGSLPNGLLAKLPNEKDNGHMFEKYDVRTMGEAGFGGEYVVQVGFGMTNGVLMWMLDTFPDLQAPDCNAVFTYPTQS</sequence>
<evidence type="ECO:0000256" key="3">
    <source>
        <dbReference type="ARBA" id="ARBA00023295"/>
    </source>
</evidence>
<keyword evidence="5" id="KW-0732">Signal</keyword>
<comment type="similarity">
    <text evidence="1 4">Belongs to the glycosyl hydrolase 37 family.</text>
</comment>
<dbReference type="AlphaFoldDB" id="A0A077W9L6"/>
<name>A0A077W9L6_9FUNG</name>
<comment type="catalytic activity">
    <reaction evidence="4">
        <text>alpha,alpha-trehalose + H2O = alpha-D-glucose + beta-D-glucose</text>
        <dbReference type="Rhea" id="RHEA:32675"/>
        <dbReference type="ChEBI" id="CHEBI:15377"/>
        <dbReference type="ChEBI" id="CHEBI:15903"/>
        <dbReference type="ChEBI" id="CHEBI:16551"/>
        <dbReference type="ChEBI" id="CHEBI:17925"/>
        <dbReference type="EC" id="3.2.1.28"/>
    </reaction>
</comment>
<keyword evidence="3 4" id="KW-0326">Glycosidase</keyword>
<dbReference type="OrthoDB" id="3542292at2759"/>
<dbReference type="GO" id="GO:0004555">
    <property type="term" value="F:alpha,alpha-trehalase activity"/>
    <property type="evidence" value="ECO:0007669"/>
    <property type="project" value="UniProtKB-EC"/>
</dbReference>
<dbReference type="SUPFAM" id="SSF48208">
    <property type="entry name" value="Six-hairpin glycosidases"/>
    <property type="match status" value="1"/>
</dbReference>
<protein>
    <recommendedName>
        <fullName evidence="4">Trehalase</fullName>
        <ecNumber evidence="4">3.2.1.28</ecNumber>
    </recommendedName>
    <alternativeName>
        <fullName evidence="4">Alpha-trehalose glucohydrolase</fullName>
    </alternativeName>
</protein>
<proteinExistence type="inferred from homology"/>
<reference evidence="6" key="1">
    <citation type="journal article" date="2014" name="Genome Announc.">
        <title>De novo whole-genome sequence and genome annotation of Lichtheimia ramosa.</title>
        <authorList>
            <person name="Linde J."/>
            <person name="Schwartze V."/>
            <person name="Binder U."/>
            <person name="Lass-Florl C."/>
            <person name="Voigt K."/>
            <person name="Horn F."/>
        </authorList>
    </citation>
    <scope>NUCLEOTIDE SEQUENCE</scope>
    <source>
        <strain evidence="6">JMRC FSU:6197</strain>
    </source>
</reference>
<dbReference type="EC" id="3.2.1.28" evidence="4"/>
<dbReference type="PROSITE" id="PS00927">
    <property type="entry name" value="TREHALASE_1"/>
    <property type="match status" value="1"/>
</dbReference>
<dbReference type="PANTHER" id="PTHR23403:SF1">
    <property type="entry name" value="TREHALASE"/>
    <property type="match status" value="1"/>
</dbReference>
<dbReference type="InterPro" id="IPR008928">
    <property type="entry name" value="6-hairpin_glycosidase_sf"/>
</dbReference>
<gene>
    <name evidence="6" type="ORF">LRAMOSA01097</name>
</gene>
<feature type="chain" id="PRO_5001726093" description="Trehalase" evidence="5">
    <location>
        <begin position="24"/>
        <end position="604"/>
    </location>
</feature>
<dbReference type="Pfam" id="PF01204">
    <property type="entry name" value="Trehalase"/>
    <property type="match status" value="2"/>
</dbReference>
<evidence type="ECO:0000256" key="2">
    <source>
        <dbReference type="ARBA" id="ARBA00022801"/>
    </source>
</evidence>
<evidence type="ECO:0000256" key="4">
    <source>
        <dbReference type="RuleBase" id="RU361180"/>
    </source>
</evidence>
<dbReference type="EMBL" id="LK023313">
    <property type="protein sequence ID" value="CDS03696.1"/>
    <property type="molecule type" value="Genomic_DNA"/>
</dbReference>
<dbReference type="PANTHER" id="PTHR23403">
    <property type="entry name" value="TREHALASE"/>
    <property type="match status" value="1"/>
</dbReference>
<dbReference type="PRINTS" id="PR00744">
    <property type="entry name" value="GLHYDRLASE37"/>
</dbReference>
<evidence type="ECO:0000256" key="1">
    <source>
        <dbReference type="ARBA" id="ARBA00005615"/>
    </source>
</evidence>
<accession>A0A077W9L6</accession>
<evidence type="ECO:0000256" key="5">
    <source>
        <dbReference type="SAM" id="SignalP"/>
    </source>
</evidence>
<dbReference type="InterPro" id="IPR018232">
    <property type="entry name" value="Glyco_hydro_37_CS"/>
</dbReference>
<dbReference type="PROSITE" id="PS00928">
    <property type="entry name" value="TREHALASE_2"/>
    <property type="match status" value="1"/>
</dbReference>
<dbReference type="Gene3D" id="1.50.10.10">
    <property type="match status" value="1"/>
</dbReference>
<dbReference type="GO" id="GO:0005993">
    <property type="term" value="P:trehalose catabolic process"/>
    <property type="evidence" value="ECO:0007669"/>
    <property type="project" value="TreeGrafter"/>
</dbReference>
<dbReference type="InterPro" id="IPR001661">
    <property type="entry name" value="Glyco_hydro_37"/>
</dbReference>
<evidence type="ECO:0000313" key="6">
    <source>
        <dbReference type="EMBL" id="CDS03696.1"/>
    </source>
</evidence>
<dbReference type="InterPro" id="IPR012341">
    <property type="entry name" value="6hp_glycosidase-like_sf"/>
</dbReference>
<keyword evidence="2 4" id="KW-0378">Hydrolase</keyword>
<organism evidence="6">
    <name type="scientific">Lichtheimia ramosa</name>
    <dbReference type="NCBI Taxonomy" id="688394"/>
    <lineage>
        <taxon>Eukaryota</taxon>
        <taxon>Fungi</taxon>
        <taxon>Fungi incertae sedis</taxon>
        <taxon>Mucoromycota</taxon>
        <taxon>Mucoromycotina</taxon>
        <taxon>Mucoromycetes</taxon>
        <taxon>Mucorales</taxon>
        <taxon>Lichtheimiaceae</taxon>
        <taxon>Lichtheimia</taxon>
    </lineage>
</organism>
<feature type="signal peptide" evidence="5">
    <location>
        <begin position="1"/>
        <end position="23"/>
    </location>
</feature>